<dbReference type="Proteomes" id="UP001220964">
    <property type="component" value="Unassembled WGS sequence"/>
</dbReference>
<evidence type="ECO:0008006" key="4">
    <source>
        <dbReference type="Google" id="ProtNLM"/>
    </source>
</evidence>
<name>A0AAE3NW59_9RHOB</name>
<evidence type="ECO:0000256" key="1">
    <source>
        <dbReference type="SAM" id="SignalP"/>
    </source>
</evidence>
<protein>
    <recommendedName>
        <fullName evidence="4">Chitin binding Peritrophin-A domain-containing protein</fullName>
    </recommendedName>
</protein>
<dbReference type="EMBL" id="JARGYC010000040">
    <property type="protein sequence ID" value="MDF0602040.1"/>
    <property type="molecule type" value="Genomic_DNA"/>
</dbReference>
<organism evidence="2 3">
    <name type="scientific">Psychromarinibacter sediminicola</name>
    <dbReference type="NCBI Taxonomy" id="3033385"/>
    <lineage>
        <taxon>Bacteria</taxon>
        <taxon>Pseudomonadati</taxon>
        <taxon>Pseudomonadota</taxon>
        <taxon>Alphaproteobacteria</taxon>
        <taxon>Rhodobacterales</taxon>
        <taxon>Paracoccaceae</taxon>
        <taxon>Psychromarinibacter</taxon>
    </lineage>
</organism>
<reference evidence="2" key="1">
    <citation type="submission" date="2023-03" db="EMBL/GenBank/DDBJ databases">
        <title>Multiphase analysis and comparison of six strains from genera Psychromarinibacter, Lutimaribacter, and Maritimibacter, including a novel species: Psychromarinibacter sediminicola sp. nov.</title>
        <authorList>
            <person name="Wang Y.-H."/>
            <person name="Ye M.-Q."/>
            <person name="Du Z.-J."/>
        </authorList>
    </citation>
    <scope>NUCLEOTIDE SEQUENCE</scope>
    <source>
        <strain evidence="2">C21-152</strain>
    </source>
</reference>
<proteinExistence type="predicted"/>
<keyword evidence="1" id="KW-0732">Signal</keyword>
<feature type="signal peptide" evidence="1">
    <location>
        <begin position="1"/>
        <end position="22"/>
    </location>
</feature>
<dbReference type="RefSeq" id="WP_275568178.1">
    <property type="nucleotide sequence ID" value="NZ_JARGYC010000040.1"/>
</dbReference>
<feature type="chain" id="PRO_5041941537" description="Chitin binding Peritrophin-A domain-containing protein" evidence="1">
    <location>
        <begin position="23"/>
        <end position="55"/>
    </location>
</feature>
<keyword evidence="3" id="KW-1185">Reference proteome</keyword>
<comment type="caution">
    <text evidence="2">The sequence shown here is derived from an EMBL/GenBank/DDBJ whole genome shotgun (WGS) entry which is preliminary data.</text>
</comment>
<sequence length="55" mass="5631">MTRYLAALATAAALLAPAAASAEYLCEKLWNQKHGAVCPAGSHWDATSAACIVNG</sequence>
<gene>
    <name evidence="2" type="ORF">P1J78_14960</name>
</gene>
<evidence type="ECO:0000313" key="2">
    <source>
        <dbReference type="EMBL" id="MDF0602040.1"/>
    </source>
</evidence>
<dbReference type="AlphaFoldDB" id="A0AAE3NW59"/>
<evidence type="ECO:0000313" key="3">
    <source>
        <dbReference type="Proteomes" id="UP001220964"/>
    </source>
</evidence>
<accession>A0AAE3NW59</accession>